<feature type="region of interest" description="Disordered" evidence="3">
    <location>
        <begin position="278"/>
        <end position="334"/>
    </location>
</feature>
<evidence type="ECO:0000259" key="4">
    <source>
        <dbReference type="Pfam" id="PF03763"/>
    </source>
</evidence>
<proteinExistence type="inferred from homology"/>
<dbReference type="AlphaFoldDB" id="A0AAD8IGA4"/>
<comment type="similarity">
    <text evidence="1">Belongs to the remorin family.</text>
</comment>
<reference evidence="5" key="2">
    <citation type="submission" date="2023-05" db="EMBL/GenBank/DDBJ databases">
        <authorList>
            <person name="Schelkunov M.I."/>
        </authorList>
    </citation>
    <scope>NUCLEOTIDE SEQUENCE</scope>
    <source>
        <strain evidence="5">Hsosn_3</strain>
        <tissue evidence="5">Leaf</tissue>
    </source>
</reference>
<keyword evidence="6" id="KW-1185">Reference proteome</keyword>
<feature type="compositionally biased region" description="Polar residues" evidence="3">
    <location>
        <begin position="282"/>
        <end position="291"/>
    </location>
</feature>
<evidence type="ECO:0000313" key="5">
    <source>
        <dbReference type="EMBL" id="KAK1385342.1"/>
    </source>
</evidence>
<protein>
    <submittedName>
        <fullName evidence="5">Remorin like</fullName>
    </submittedName>
</protein>
<dbReference type="EMBL" id="JAUIZM010000005">
    <property type="protein sequence ID" value="KAK1385342.1"/>
    <property type="molecule type" value="Genomic_DNA"/>
</dbReference>
<feature type="compositionally biased region" description="Low complexity" evidence="3">
    <location>
        <begin position="297"/>
        <end position="315"/>
    </location>
</feature>
<organism evidence="5 6">
    <name type="scientific">Heracleum sosnowskyi</name>
    <dbReference type="NCBI Taxonomy" id="360622"/>
    <lineage>
        <taxon>Eukaryota</taxon>
        <taxon>Viridiplantae</taxon>
        <taxon>Streptophyta</taxon>
        <taxon>Embryophyta</taxon>
        <taxon>Tracheophyta</taxon>
        <taxon>Spermatophyta</taxon>
        <taxon>Magnoliopsida</taxon>
        <taxon>eudicotyledons</taxon>
        <taxon>Gunneridae</taxon>
        <taxon>Pentapetalae</taxon>
        <taxon>asterids</taxon>
        <taxon>campanulids</taxon>
        <taxon>Apiales</taxon>
        <taxon>Apiaceae</taxon>
        <taxon>Apioideae</taxon>
        <taxon>apioid superclade</taxon>
        <taxon>Tordylieae</taxon>
        <taxon>Tordyliinae</taxon>
        <taxon>Heracleum</taxon>
    </lineage>
</organism>
<dbReference type="PANTHER" id="PTHR31471:SF1">
    <property type="entry name" value="OS12G0613600 PROTEIN"/>
    <property type="match status" value="1"/>
</dbReference>
<evidence type="ECO:0000256" key="2">
    <source>
        <dbReference type="SAM" id="Coils"/>
    </source>
</evidence>
<feature type="coiled-coil region" evidence="2">
    <location>
        <begin position="447"/>
        <end position="474"/>
    </location>
</feature>
<keyword evidence="2" id="KW-0175">Coiled coil</keyword>
<dbReference type="Pfam" id="PF03763">
    <property type="entry name" value="Remorin_C"/>
    <property type="match status" value="1"/>
</dbReference>
<gene>
    <name evidence="5" type="ORF">POM88_023077</name>
</gene>
<evidence type="ECO:0000313" key="6">
    <source>
        <dbReference type="Proteomes" id="UP001237642"/>
    </source>
</evidence>
<name>A0AAD8IGA4_9APIA</name>
<sequence>MLMGVDKKDIQERLQDGDELNSTLSLRSQGLEIDHTGVCCSESCKDVDVVSVAPWCLTSTAAESLAMGMGSGHTLKDQPFYDSRNKFQDDSSLDYDRGLDNITVLPSVFEFQKAERGLQRAGLAPFFKAPPSKWDDAQKWIASPTTNQTTNRQLHVDGGVGLRKNNQFGYGSRQTSTKVVLEVPDQMLVTYEEPDTKRMELSQEFNEAGWLKPVEWEGDPYRSTDSYNNTVVTTENFVKQSAINLSRHGSSMSIHSGTTIIPLPSTARSVSMRDMGTEMTPMASQEPSRTGTPVRATTPIRSPTPSQPSTPRRASLSPYHSNNVSDSNKKELSEKEMQIKTRREIMLLGTQLGKMNIAAWASKEEEGNDASTSPKNLELEKQPISLIETRAAAWEEAEKAKCMARFNQEEIKIHAWENLEIAKNEAEMRKIEVHVERMSARAHDKLKKKLAAIRLKAEEKLAAAESERNRQGAKTEKQADYIRKTGQIPSSFSCCGWWRS</sequence>
<evidence type="ECO:0000256" key="1">
    <source>
        <dbReference type="ARBA" id="ARBA00005711"/>
    </source>
</evidence>
<comment type="caution">
    <text evidence="5">The sequence shown here is derived from an EMBL/GenBank/DDBJ whole genome shotgun (WGS) entry which is preliminary data.</text>
</comment>
<dbReference type="InterPro" id="IPR005516">
    <property type="entry name" value="Remorin_C"/>
</dbReference>
<dbReference type="PANTHER" id="PTHR31471">
    <property type="entry name" value="OS02G0116800 PROTEIN"/>
    <property type="match status" value="1"/>
</dbReference>
<feature type="domain" description="Remorin C-terminal" evidence="4">
    <location>
        <begin position="388"/>
        <end position="490"/>
    </location>
</feature>
<reference evidence="5" key="1">
    <citation type="submission" date="2023-02" db="EMBL/GenBank/DDBJ databases">
        <title>Genome of toxic invasive species Heracleum sosnowskyi carries increased number of genes despite the absence of recent whole-genome duplications.</title>
        <authorList>
            <person name="Schelkunov M."/>
            <person name="Shtratnikova V."/>
            <person name="Makarenko M."/>
            <person name="Klepikova A."/>
            <person name="Omelchenko D."/>
            <person name="Novikova G."/>
            <person name="Obukhova E."/>
            <person name="Bogdanov V."/>
            <person name="Penin A."/>
            <person name="Logacheva M."/>
        </authorList>
    </citation>
    <scope>NUCLEOTIDE SEQUENCE</scope>
    <source>
        <strain evidence="5">Hsosn_3</strain>
        <tissue evidence="5">Leaf</tissue>
    </source>
</reference>
<evidence type="ECO:0000256" key="3">
    <source>
        <dbReference type="SAM" id="MobiDB-lite"/>
    </source>
</evidence>
<dbReference type="Proteomes" id="UP001237642">
    <property type="component" value="Unassembled WGS sequence"/>
</dbReference>
<accession>A0AAD8IGA4</accession>